<dbReference type="EMBL" id="JANPWB010000010">
    <property type="protein sequence ID" value="KAJ1136751.1"/>
    <property type="molecule type" value="Genomic_DNA"/>
</dbReference>
<reference evidence="1" key="1">
    <citation type="journal article" date="2022" name="bioRxiv">
        <title>Sequencing and chromosome-scale assembly of the giantPleurodeles waltlgenome.</title>
        <authorList>
            <person name="Brown T."/>
            <person name="Elewa A."/>
            <person name="Iarovenko S."/>
            <person name="Subramanian E."/>
            <person name="Araus A.J."/>
            <person name="Petzold A."/>
            <person name="Susuki M."/>
            <person name="Suzuki K.-i.T."/>
            <person name="Hayashi T."/>
            <person name="Toyoda A."/>
            <person name="Oliveira C."/>
            <person name="Osipova E."/>
            <person name="Leigh N.D."/>
            <person name="Simon A."/>
            <person name="Yun M.H."/>
        </authorList>
    </citation>
    <scope>NUCLEOTIDE SEQUENCE</scope>
    <source>
        <strain evidence="1">20211129_DDA</strain>
        <tissue evidence="1">Liver</tissue>
    </source>
</reference>
<protein>
    <submittedName>
        <fullName evidence="1">Uncharacterized protein</fullName>
    </submittedName>
</protein>
<comment type="caution">
    <text evidence="1">The sequence shown here is derived from an EMBL/GenBank/DDBJ whole genome shotgun (WGS) entry which is preliminary data.</text>
</comment>
<proteinExistence type="predicted"/>
<evidence type="ECO:0000313" key="1">
    <source>
        <dbReference type="EMBL" id="KAJ1136751.1"/>
    </source>
</evidence>
<name>A0AAV7QBE1_PLEWA</name>
<gene>
    <name evidence="1" type="ORF">NDU88_003166</name>
</gene>
<accession>A0AAV7QBE1</accession>
<sequence length="66" mass="6904">MVVYAITAAGPRCMRKADVETGNVSPTSVSESWLRAERGLGKPGLRASGCCAELRGIAGGPGRWEI</sequence>
<dbReference type="Proteomes" id="UP001066276">
    <property type="component" value="Chromosome 6"/>
</dbReference>
<evidence type="ECO:0000313" key="2">
    <source>
        <dbReference type="Proteomes" id="UP001066276"/>
    </source>
</evidence>
<dbReference type="AlphaFoldDB" id="A0AAV7QBE1"/>
<organism evidence="1 2">
    <name type="scientific">Pleurodeles waltl</name>
    <name type="common">Iberian ribbed newt</name>
    <dbReference type="NCBI Taxonomy" id="8319"/>
    <lineage>
        <taxon>Eukaryota</taxon>
        <taxon>Metazoa</taxon>
        <taxon>Chordata</taxon>
        <taxon>Craniata</taxon>
        <taxon>Vertebrata</taxon>
        <taxon>Euteleostomi</taxon>
        <taxon>Amphibia</taxon>
        <taxon>Batrachia</taxon>
        <taxon>Caudata</taxon>
        <taxon>Salamandroidea</taxon>
        <taxon>Salamandridae</taxon>
        <taxon>Pleurodelinae</taxon>
        <taxon>Pleurodeles</taxon>
    </lineage>
</organism>
<keyword evidence="2" id="KW-1185">Reference proteome</keyword>